<name>A0ABU8X5A0_9BURK</name>
<accession>A0ABU8X5A0</accession>
<organism evidence="2 3">
    <name type="scientific">Variovorax robiniae</name>
    <dbReference type="NCBI Taxonomy" id="1836199"/>
    <lineage>
        <taxon>Bacteria</taxon>
        <taxon>Pseudomonadati</taxon>
        <taxon>Pseudomonadota</taxon>
        <taxon>Betaproteobacteria</taxon>
        <taxon>Burkholderiales</taxon>
        <taxon>Comamonadaceae</taxon>
        <taxon>Variovorax</taxon>
    </lineage>
</organism>
<gene>
    <name evidence="2" type="ORF">WKW79_09900</name>
</gene>
<comment type="caution">
    <text evidence="2">The sequence shown here is derived from an EMBL/GenBank/DDBJ whole genome shotgun (WGS) entry which is preliminary data.</text>
</comment>
<dbReference type="EMBL" id="JBBKZS010000003">
    <property type="protein sequence ID" value="MEJ8854881.1"/>
    <property type="molecule type" value="Genomic_DNA"/>
</dbReference>
<protein>
    <submittedName>
        <fullName evidence="2">Uncharacterized protein</fullName>
    </submittedName>
</protein>
<dbReference type="Proteomes" id="UP001367030">
    <property type="component" value="Unassembled WGS sequence"/>
</dbReference>
<reference evidence="2 3" key="1">
    <citation type="submission" date="2024-03" db="EMBL/GenBank/DDBJ databases">
        <title>Novel species of the genus Variovorax.</title>
        <authorList>
            <person name="Liu Q."/>
            <person name="Xin Y.-H."/>
        </authorList>
    </citation>
    <scope>NUCLEOTIDE SEQUENCE [LARGE SCALE GENOMIC DNA]</scope>
    <source>
        <strain evidence="2 3">KACC 18901</strain>
    </source>
</reference>
<sequence length="216" mass="21759">MRSHARWRPWAGLVAGSAALTASAHAESNYVTALIGSMSATAHLDFVVTIPRVLYLRVGTGTDDASAGAVDLVSFTVPAGSMGNGTPVVATGGDLGAGAVTVRVRGNGGDITLNSNTSGPLHNGIAARQIGWNRITVTPAPLPTTTNGFTNGVITHPAFNGAGGPGSAVLLTSAGNRVQREGKWTYGYANVDVLAAGTYGGAGVNNGRVTYTAVMP</sequence>
<evidence type="ECO:0000313" key="3">
    <source>
        <dbReference type="Proteomes" id="UP001367030"/>
    </source>
</evidence>
<keyword evidence="3" id="KW-1185">Reference proteome</keyword>
<feature type="chain" id="PRO_5046159698" evidence="1">
    <location>
        <begin position="27"/>
        <end position="216"/>
    </location>
</feature>
<feature type="signal peptide" evidence="1">
    <location>
        <begin position="1"/>
        <end position="26"/>
    </location>
</feature>
<keyword evidence="1" id="KW-0732">Signal</keyword>
<proteinExistence type="predicted"/>
<evidence type="ECO:0000313" key="2">
    <source>
        <dbReference type="EMBL" id="MEJ8854881.1"/>
    </source>
</evidence>
<evidence type="ECO:0000256" key="1">
    <source>
        <dbReference type="SAM" id="SignalP"/>
    </source>
</evidence>
<dbReference type="RefSeq" id="WP_340334970.1">
    <property type="nucleotide sequence ID" value="NZ_JBBKZS010000003.1"/>
</dbReference>